<evidence type="ECO:0000256" key="7">
    <source>
        <dbReference type="ARBA" id="ARBA00022989"/>
    </source>
</evidence>
<evidence type="ECO:0000256" key="3">
    <source>
        <dbReference type="ARBA" id="ARBA00022692"/>
    </source>
</evidence>
<keyword evidence="3 10" id="KW-0812">Transmembrane</keyword>
<dbReference type="PANTHER" id="PTHR34128">
    <property type="entry name" value="CYTOCHROME C-TYPE BIOGENESIS PROTEIN CCME HOMOLOG, MITOCHONDRIAL"/>
    <property type="match status" value="1"/>
</dbReference>
<dbReference type="Proteomes" id="UP001143304">
    <property type="component" value="Unassembled WGS sequence"/>
</dbReference>
<keyword evidence="8 10" id="KW-0408">Iron</keyword>
<dbReference type="PANTHER" id="PTHR34128:SF2">
    <property type="entry name" value="CYTOCHROME C-TYPE BIOGENESIS PROTEIN CCME HOMOLOG, MITOCHONDRIAL"/>
    <property type="match status" value="1"/>
</dbReference>
<feature type="region of interest" description="Disordered" evidence="11">
    <location>
        <begin position="126"/>
        <end position="149"/>
    </location>
</feature>
<dbReference type="SUPFAM" id="SSF82093">
    <property type="entry name" value="Heme chaperone CcmE"/>
    <property type="match status" value="1"/>
</dbReference>
<evidence type="ECO:0000256" key="8">
    <source>
        <dbReference type="ARBA" id="ARBA00023004"/>
    </source>
</evidence>
<evidence type="ECO:0000256" key="10">
    <source>
        <dbReference type="HAMAP-Rule" id="MF_01959"/>
    </source>
</evidence>
<dbReference type="NCBIfam" id="NF009731">
    <property type="entry name" value="PRK13254.1-5"/>
    <property type="match status" value="1"/>
</dbReference>
<feature type="binding site" description="covalent" evidence="10">
    <location>
        <position position="124"/>
    </location>
    <ligand>
        <name>heme</name>
        <dbReference type="ChEBI" id="CHEBI:30413"/>
    </ligand>
</feature>
<dbReference type="InterPro" id="IPR012340">
    <property type="entry name" value="NA-bd_OB-fold"/>
</dbReference>
<dbReference type="RefSeq" id="WP_279248331.1">
    <property type="nucleotide sequence ID" value="NZ_SHNO01000001.1"/>
</dbReference>
<organism evidence="12 13">
    <name type="scientific">Candidatus Marimicrobium litorale</name>
    <dbReference type="NCBI Taxonomy" id="2518991"/>
    <lineage>
        <taxon>Bacteria</taxon>
        <taxon>Pseudomonadati</taxon>
        <taxon>Pseudomonadota</taxon>
        <taxon>Gammaproteobacteria</taxon>
        <taxon>Cellvibrionales</taxon>
        <taxon>Halieaceae</taxon>
        <taxon>Marimicrobium</taxon>
    </lineage>
</organism>
<evidence type="ECO:0000256" key="4">
    <source>
        <dbReference type="ARBA" id="ARBA00022723"/>
    </source>
</evidence>
<evidence type="ECO:0000256" key="2">
    <source>
        <dbReference type="ARBA" id="ARBA00022617"/>
    </source>
</evidence>
<keyword evidence="4 10" id="KW-0479">Metal-binding</keyword>
<dbReference type="InterPro" id="IPR036127">
    <property type="entry name" value="CcmE-like_sf"/>
</dbReference>
<proteinExistence type="inferred from homology"/>
<keyword evidence="7 10" id="KW-1133">Transmembrane helix</keyword>
<reference evidence="12" key="1">
    <citation type="submission" date="2019-02" db="EMBL/GenBank/DDBJ databases">
        <authorList>
            <person name="Li S.-H."/>
        </authorList>
    </citation>
    <scope>NUCLEOTIDE SEQUENCE</scope>
    <source>
        <strain evidence="12">IMCC11814</strain>
    </source>
</reference>
<dbReference type="HAMAP" id="MF_01959">
    <property type="entry name" value="CcmE"/>
    <property type="match status" value="1"/>
</dbReference>
<evidence type="ECO:0000313" key="13">
    <source>
        <dbReference type="Proteomes" id="UP001143304"/>
    </source>
</evidence>
<evidence type="ECO:0000313" key="12">
    <source>
        <dbReference type="EMBL" id="MCX2976588.1"/>
    </source>
</evidence>
<dbReference type="InterPro" id="IPR004329">
    <property type="entry name" value="CcmE"/>
</dbReference>
<keyword evidence="6 10" id="KW-0735">Signal-anchor</keyword>
<accession>A0ABT3T2V0</accession>
<comment type="function">
    <text evidence="10">Heme chaperone required for the biogenesis of c-type cytochromes. Transiently binds heme delivered by CcmC and transfers the heme to apo-cytochromes in a process facilitated by CcmF and CcmH.</text>
</comment>
<comment type="caution">
    <text evidence="12">The sequence shown here is derived from an EMBL/GenBank/DDBJ whole genome shotgun (WGS) entry which is preliminary data.</text>
</comment>
<feature type="binding site" description="axial binding residue" evidence="10">
    <location>
        <position position="128"/>
    </location>
    <ligand>
        <name>heme</name>
        <dbReference type="ChEBI" id="CHEBI:30413"/>
    </ligand>
    <ligandPart>
        <name>Fe</name>
        <dbReference type="ChEBI" id="CHEBI:18248"/>
    </ligandPart>
</feature>
<keyword evidence="5 10" id="KW-0201">Cytochrome c-type biogenesis</keyword>
<evidence type="ECO:0000256" key="9">
    <source>
        <dbReference type="ARBA" id="ARBA00023136"/>
    </source>
</evidence>
<keyword evidence="13" id="KW-1185">Reference proteome</keyword>
<dbReference type="EMBL" id="SHNO01000001">
    <property type="protein sequence ID" value="MCX2976588.1"/>
    <property type="molecule type" value="Genomic_DNA"/>
</dbReference>
<evidence type="ECO:0000256" key="1">
    <source>
        <dbReference type="ARBA" id="ARBA00004370"/>
    </source>
</evidence>
<dbReference type="Gene3D" id="2.40.50.140">
    <property type="entry name" value="Nucleic acid-binding proteins"/>
    <property type="match status" value="1"/>
</dbReference>
<name>A0ABT3T2V0_9GAMM</name>
<evidence type="ECO:0000256" key="5">
    <source>
        <dbReference type="ARBA" id="ARBA00022748"/>
    </source>
</evidence>
<gene>
    <name evidence="10 12" type="primary">ccmE</name>
    <name evidence="10" type="synonym">cycJ</name>
    <name evidence="12" type="ORF">EYC82_04405</name>
</gene>
<comment type="similarity">
    <text evidence="10">Belongs to the CcmE/CycJ family.</text>
</comment>
<dbReference type="NCBIfam" id="NF009727">
    <property type="entry name" value="PRK13254.1-1"/>
    <property type="match status" value="1"/>
</dbReference>
<keyword evidence="9 10" id="KW-0472">Membrane</keyword>
<protein>
    <recommendedName>
        <fullName evidence="10">Cytochrome c-type biogenesis protein CcmE</fullName>
    </recommendedName>
    <alternativeName>
        <fullName evidence="10">Cytochrome c maturation protein E</fullName>
    </alternativeName>
    <alternativeName>
        <fullName evidence="10">Heme chaperone CcmE</fullName>
    </alternativeName>
</protein>
<keyword evidence="2 10" id="KW-0349">Heme</keyword>
<evidence type="ECO:0000256" key="6">
    <source>
        <dbReference type="ARBA" id="ARBA00022968"/>
    </source>
</evidence>
<feature type="topological domain" description="Extracellular" evidence="10">
    <location>
        <begin position="30"/>
        <end position="149"/>
    </location>
</feature>
<sequence length="149" mass="16000">MHPVRRQRLILVLFLVVFSSVAAALVTYALRGNINLFFPPAEVAAGGAPIGQSIRVGGMVLEDSVQRSQDSLEVTFTLTDYEAQVPVVYAGILPDLFGEGQGAVAAGKLDENGVLQANEVLAKHDENYMPPEVAEALEKSGYDKKGQTR</sequence>
<comment type="subcellular location">
    <subcellularLocation>
        <location evidence="10">Cell membrane</location>
        <topology evidence="10">Single-pass type II membrane protein</topology>
    </subcellularLocation>
    <subcellularLocation>
        <location evidence="1">Membrane</location>
    </subcellularLocation>
</comment>
<evidence type="ECO:0000256" key="11">
    <source>
        <dbReference type="SAM" id="MobiDB-lite"/>
    </source>
</evidence>
<feature type="topological domain" description="Cytoplasmic" evidence="10">
    <location>
        <begin position="1"/>
        <end position="8"/>
    </location>
</feature>
<dbReference type="Pfam" id="PF03100">
    <property type="entry name" value="CcmE"/>
    <property type="match status" value="1"/>
</dbReference>
<feature type="compositionally biased region" description="Basic and acidic residues" evidence="11">
    <location>
        <begin position="136"/>
        <end position="149"/>
    </location>
</feature>
<keyword evidence="10" id="KW-1003">Cell membrane</keyword>
<dbReference type="NCBIfam" id="NF009729">
    <property type="entry name" value="PRK13254.1-3"/>
    <property type="match status" value="1"/>
</dbReference>